<accession>A0AAN9KEI8</accession>
<dbReference type="Proteomes" id="UP001367508">
    <property type="component" value="Unassembled WGS sequence"/>
</dbReference>
<organism evidence="1 3">
    <name type="scientific">Canavalia gladiata</name>
    <name type="common">Sword bean</name>
    <name type="synonym">Dolichos gladiatus</name>
    <dbReference type="NCBI Taxonomy" id="3824"/>
    <lineage>
        <taxon>Eukaryota</taxon>
        <taxon>Viridiplantae</taxon>
        <taxon>Streptophyta</taxon>
        <taxon>Embryophyta</taxon>
        <taxon>Tracheophyta</taxon>
        <taxon>Spermatophyta</taxon>
        <taxon>Magnoliopsida</taxon>
        <taxon>eudicotyledons</taxon>
        <taxon>Gunneridae</taxon>
        <taxon>Pentapetalae</taxon>
        <taxon>rosids</taxon>
        <taxon>fabids</taxon>
        <taxon>Fabales</taxon>
        <taxon>Fabaceae</taxon>
        <taxon>Papilionoideae</taxon>
        <taxon>50 kb inversion clade</taxon>
        <taxon>NPAAA clade</taxon>
        <taxon>indigoferoid/millettioid clade</taxon>
        <taxon>Phaseoleae</taxon>
        <taxon>Canavalia</taxon>
    </lineage>
</organism>
<comment type="caution">
    <text evidence="1">The sequence shown here is derived from an EMBL/GenBank/DDBJ whole genome shotgun (WGS) entry which is preliminary data.</text>
</comment>
<proteinExistence type="predicted"/>
<dbReference type="EMBL" id="JAYMYQ010000008">
    <property type="protein sequence ID" value="KAK7314320.1"/>
    <property type="molecule type" value="Genomic_DNA"/>
</dbReference>
<name>A0AAN9KEI8_CANGL</name>
<evidence type="ECO:0000313" key="2">
    <source>
        <dbReference type="EMBL" id="KAK7314320.1"/>
    </source>
</evidence>
<sequence length="80" mass="9317">MKRQAVGFKREGHVVAQILRQRSFLVQRWCMRDDTDAADLNPLHLVKALSRRQNLVVNSESPNVQIPIVRNMHPYCCPYT</sequence>
<keyword evidence="3" id="KW-1185">Reference proteome</keyword>
<dbReference type="EMBL" id="JAYMYQ010000008">
    <property type="protein sequence ID" value="KAK7314319.1"/>
    <property type="molecule type" value="Genomic_DNA"/>
</dbReference>
<dbReference type="AlphaFoldDB" id="A0AAN9KEI8"/>
<reference evidence="1 3" key="1">
    <citation type="submission" date="2024-01" db="EMBL/GenBank/DDBJ databases">
        <title>The genomes of 5 underutilized Papilionoideae crops provide insights into root nodulation and disease resistanc.</title>
        <authorList>
            <person name="Jiang F."/>
        </authorList>
    </citation>
    <scope>NUCLEOTIDE SEQUENCE [LARGE SCALE GENOMIC DNA]</scope>
    <source>
        <strain evidence="1">LVBAO_FW01</strain>
        <tissue evidence="1">Leaves</tissue>
    </source>
</reference>
<evidence type="ECO:0000313" key="1">
    <source>
        <dbReference type="EMBL" id="KAK7314319.1"/>
    </source>
</evidence>
<evidence type="ECO:0000313" key="3">
    <source>
        <dbReference type="Proteomes" id="UP001367508"/>
    </source>
</evidence>
<protein>
    <submittedName>
        <fullName evidence="1">Uncharacterized protein</fullName>
    </submittedName>
</protein>
<gene>
    <name evidence="1" type="ORF">VNO77_32838</name>
    <name evidence="2" type="ORF">VNO77_32839</name>
</gene>